<reference evidence="2" key="1">
    <citation type="submission" date="2022-02" db="EMBL/GenBank/DDBJ databases">
        <authorList>
            <person name="Giguere J D."/>
        </authorList>
    </citation>
    <scope>NUCLEOTIDE SEQUENCE</scope>
    <source>
        <strain evidence="2">CCAP 1055/1</strain>
    </source>
</reference>
<protein>
    <submittedName>
        <fullName evidence="2">Uncharacterized protein</fullName>
    </submittedName>
</protein>
<feature type="compositionally biased region" description="Polar residues" evidence="1">
    <location>
        <begin position="1"/>
        <end position="19"/>
    </location>
</feature>
<feature type="region of interest" description="Disordered" evidence="1">
    <location>
        <begin position="107"/>
        <end position="151"/>
    </location>
</feature>
<accession>A0A8J9S1C6</accession>
<organism evidence="2">
    <name type="scientific">Phaeodactylum tricornutum</name>
    <name type="common">Diatom</name>
    <dbReference type="NCBI Taxonomy" id="2850"/>
    <lineage>
        <taxon>Eukaryota</taxon>
        <taxon>Sar</taxon>
        <taxon>Stramenopiles</taxon>
        <taxon>Ochrophyta</taxon>
        <taxon>Bacillariophyta</taxon>
        <taxon>Bacillariophyceae</taxon>
        <taxon>Bacillariophycidae</taxon>
        <taxon>Naviculales</taxon>
        <taxon>Phaeodactylaceae</taxon>
        <taxon>Phaeodactylum</taxon>
    </lineage>
</organism>
<evidence type="ECO:0000313" key="2">
    <source>
        <dbReference type="EMBL" id="CAG9279760.1"/>
    </source>
</evidence>
<name>A0A8J9S1C6_PHATR</name>
<gene>
    <name evidence="2" type="ORF">PTTT1_LOCUS11113</name>
</gene>
<proteinExistence type="predicted"/>
<sequence>MSRLSPSTQETQSNLQVSLNAKPEGEQTKLYHHEDRLAKTWKSMTNWMVIASQKAENAAVDPTKPVLRELDEYVVAFLRSKLDWGKLISYLEAKLEGKAKEMETLQQYVRTQPKLGRSKRKREDEKREEETKTAALESFPSADTADIYTMP</sequence>
<feature type="region of interest" description="Disordered" evidence="1">
    <location>
        <begin position="1"/>
        <end position="30"/>
    </location>
</feature>
<dbReference type="AlphaFoldDB" id="A0A8J9S1C6"/>
<dbReference type="EMBL" id="OU594953">
    <property type="protein sequence ID" value="CAG9279760.1"/>
    <property type="molecule type" value="Genomic_DNA"/>
</dbReference>
<dbReference type="Proteomes" id="UP000836788">
    <property type="component" value="Chromosome 12"/>
</dbReference>
<evidence type="ECO:0000256" key="1">
    <source>
        <dbReference type="SAM" id="MobiDB-lite"/>
    </source>
</evidence>
<feature type="compositionally biased region" description="Basic and acidic residues" evidence="1">
    <location>
        <begin position="121"/>
        <end position="132"/>
    </location>
</feature>